<dbReference type="GeneID" id="106160464"/>
<keyword evidence="1" id="KW-0812">Transmembrane</keyword>
<dbReference type="InterPro" id="IPR036259">
    <property type="entry name" value="MFS_trans_sf"/>
</dbReference>
<evidence type="ECO:0000313" key="3">
    <source>
        <dbReference type="RefSeq" id="XP_013392539.1"/>
    </source>
</evidence>
<feature type="transmembrane region" description="Helical" evidence="1">
    <location>
        <begin position="179"/>
        <end position="203"/>
    </location>
</feature>
<dbReference type="PANTHER" id="PTHR11360">
    <property type="entry name" value="MONOCARBOXYLATE TRANSPORTER"/>
    <property type="match status" value="1"/>
</dbReference>
<name>A0A1S3I598_LINAN</name>
<dbReference type="Gene3D" id="1.20.1250.20">
    <property type="entry name" value="MFS general substrate transporter like domains"/>
    <property type="match status" value="1"/>
</dbReference>
<dbReference type="RefSeq" id="XP_013392539.1">
    <property type="nucleotide sequence ID" value="XM_013537085.2"/>
</dbReference>
<dbReference type="Pfam" id="PF07690">
    <property type="entry name" value="MFS_1"/>
    <property type="match status" value="1"/>
</dbReference>
<dbReference type="OrthoDB" id="10016898at2759"/>
<dbReference type="GO" id="GO:0008028">
    <property type="term" value="F:monocarboxylic acid transmembrane transporter activity"/>
    <property type="evidence" value="ECO:0007669"/>
    <property type="project" value="TreeGrafter"/>
</dbReference>
<keyword evidence="1" id="KW-1133">Transmembrane helix</keyword>
<dbReference type="AlphaFoldDB" id="A0A1S3I598"/>
<dbReference type="KEGG" id="lak:106160464"/>
<reference evidence="3" key="1">
    <citation type="submission" date="2025-08" db="UniProtKB">
        <authorList>
            <consortium name="RefSeq"/>
        </authorList>
    </citation>
    <scope>IDENTIFICATION</scope>
    <source>
        <tissue evidence="3">Gonads</tissue>
    </source>
</reference>
<evidence type="ECO:0000256" key="1">
    <source>
        <dbReference type="SAM" id="Phobius"/>
    </source>
</evidence>
<feature type="transmembrane region" description="Helical" evidence="1">
    <location>
        <begin position="21"/>
        <end position="42"/>
    </location>
</feature>
<gene>
    <name evidence="3" type="primary">LOC106160464</name>
</gene>
<evidence type="ECO:0000313" key="2">
    <source>
        <dbReference type="Proteomes" id="UP000085678"/>
    </source>
</evidence>
<dbReference type="InterPro" id="IPR011701">
    <property type="entry name" value="MFS"/>
</dbReference>
<dbReference type="InterPro" id="IPR050327">
    <property type="entry name" value="Proton-linked_MCT"/>
</dbReference>
<dbReference type="InParanoid" id="A0A1S3I598"/>
<dbReference type="SUPFAM" id="SSF103473">
    <property type="entry name" value="MFS general substrate transporter"/>
    <property type="match status" value="1"/>
</dbReference>
<protein>
    <submittedName>
        <fullName evidence="3">Monocarboxylate transporter 13-like isoform X1</fullName>
    </submittedName>
</protein>
<sequence length="223" mass="24379">MEDRSNEKLPFFQKPPWSVRCTVVIHAIWAVAMCCNGFAYFLPMVILPTHLADLGYKKRDTVYVIAVFGIMGVIGQTFASLVGDHVKGNIMVANLVLATVLGVINIIAAYSTSLTAAYVFCAVSGFCIGSYLAGYYAVNYEIMDGENIYTLFMTARFSKGVGGTAGPFLAGYIRDVTGSYFAVFLTIASCFGVFAFATSLLIFTNKWRNLKSLEMMKNNNSSN</sequence>
<feature type="transmembrane region" description="Helical" evidence="1">
    <location>
        <begin position="90"/>
        <end position="110"/>
    </location>
</feature>
<feature type="transmembrane region" description="Helical" evidence="1">
    <location>
        <begin position="150"/>
        <end position="173"/>
    </location>
</feature>
<dbReference type="Proteomes" id="UP000085678">
    <property type="component" value="Unplaced"/>
</dbReference>
<proteinExistence type="predicted"/>
<organism evidence="2 3">
    <name type="scientific">Lingula anatina</name>
    <name type="common">Brachiopod</name>
    <name type="synonym">Lingula unguis</name>
    <dbReference type="NCBI Taxonomy" id="7574"/>
    <lineage>
        <taxon>Eukaryota</taxon>
        <taxon>Metazoa</taxon>
        <taxon>Spiralia</taxon>
        <taxon>Lophotrochozoa</taxon>
        <taxon>Brachiopoda</taxon>
        <taxon>Linguliformea</taxon>
        <taxon>Lingulata</taxon>
        <taxon>Lingulida</taxon>
        <taxon>Linguloidea</taxon>
        <taxon>Lingulidae</taxon>
        <taxon>Lingula</taxon>
    </lineage>
</organism>
<accession>A0A1S3I598</accession>
<feature type="transmembrane region" description="Helical" evidence="1">
    <location>
        <begin position="62"/>
        <end position="83"/>
    </location>
</feature>
<feature type="transmembrane region" description="Helical" evidence="1">
    <location>
        <begin position="116"/>
        <end position="138"/>
    </location>
</feature>
<keyword evidence="1" id="KW-0472">Membrane</keyword>
<keyword evidence="2" id="KW-1185">Reference proteome</keyword>
<dbReference type="PANTHER" id="PTHR11360:SF303">
    <property type="entry name" value="MAJOR FACILITATOR SUPERFAMILY (MFS) PROFILE DOMAIN-CONTAINING PROTEIN"/>
    <property type="match status" value="1"/>
</dbReference>